<sequence length="108" mass="11832">MSAKLQGDLAWICYDRRKELGYTQARAAARCGITQAKVSIIEGSGAQPTPALLEKVSHGLEATVTVVYHRQHDPGQDRHGELPAGRVLLDQYVPTRRPRGRCAPCPGR</sequence>
<accession>A0ABW2GB37</accession>
<dbReference type="Pfam" id="PF01381">
    <property type="entry name" value="HTH_3"/>
    <property type="match status" value="1"/>
</dbReference>
<dbReference type="RefSeq" id="WP_386411740.1">
    <property type="nucleotide sequence ID" value="NZ_JBHSZO010000004.1"/>
</dbReference>
<feature type="domain" description="HTH cro/C1-type" evidence="1">
    <location>
        <begin position="17"/>
        <end position="67"/>
    </location>
</feature>
<organism evidence="2 3">
    <name type="scientific">Streptomyces polyrhachis</name>
    <dbReference type="NCBI Taxonomy" id="1282885"/>
    <lineage>
        <taxon>Bacteria</taxon>
        <taxon>Bacillati</taxon>
        <taxon>Actinomycetota</taxon>
        <taxon>Actinomycetes</taxon>
        <taxon>Kitasatosporales</taxon>
        <taxon>Streptomycetaceae</taxon>
        <taxon>Streptomyces</taxon>
    </lineage>
</organism>
<comment type="caution">
    <text evidence="2">The sequence shown here is derived from an EMBL/GenBank/DDBJ whole genome shotgun (WGS) entry which is preliminary data.</text>
</comment>
<keyword evidence="3" id="KW-1185">Reference proteome</keyword>
<dbReference type="InterPro" id="IPR001387">
    <property type="entry name" value="Cro/C1-type_HTH"/>
</dbReference>
<evidence type="ECO:0000313" key="2">
    <source>
        <dbReference type="EMBL" id="MFC7217219.1"/>
    </source>
</evidence>
<dbReference type="Gene3D" id="1.10.260.40">
    <property type="entry name" value="lambda repressor-like DNA-binding domains"/>
    <property type="match status" value="1"/>
</dbReference>
<evidence type="ECO:0000259" key="1">
    <source>
        <dbReference type="PROSITE" id="PS50943"/>
    </source>
</evidence>
<protein>
    <submittedName>
        <fullName evidence="2">Helix-turn-helix domain-containing protein</fullName>
    </submittedName>
</protein>
<evidence type="ECO:0000313" key="3">
    <source>
        <dbReference type="Proteomes" id="UP001596413"/>
    </source>
</evidence>
<proteinExistence type="predicted"/>
<dbReference type="CDD" id="cd00093">
    <property type="entry name" value="HTH_XRE"/>
    <property type="match status" value="1"/>
</dbReference>
<name>A0ABW2GB37_9ACTN</name>
<dbReference type="SMART" id="SM00530">
    <property type="entry name" value="HTH_XRE"/>
    <property type="match status" value="1"/>
</dbReference>
<dbReference type="InterPro" id="IPR010982">
    <property type="entry name" value="Lambda_DNA-bd_dom_sf"/>
</dbReference>
<dbReference type="PROSITE" id="PS50943">
    <property type="entry name" value="HTH_CROC1"/>
    <property type="match status" value="1"/>
</dbReference>
<gene>
    <name evidence="2" type="ORF">ACFQLX_03385</name>
</gene>
<dbReference type="Proteomes" id="UP001596413">
    <property type="component" value="Unassembled WGS sequence"/>
</dbReference>
<dbReference type="EMBL" id="JBHSZO010000004">
    <property type="protein sequence ID" value="MFC7217219.1"/>
    <property type="molecule type" value="Genomic_DNA"/>
</dbReference>
<dbReference type="SUPFAM" id="SSF47413">
    <property type="entry name" value="lambda repressor-like DNA-binding domains"/>
    <property type="match status" value="1"/>
</dbReference>
<reference evidence="3" key="1">
    <citation type="journal article" date="2019" name="Int. J. Syst. Evol. Microbiol.">
        <title>The Global Catalogue of Microorganisms (GCM) 10K type strain sequencing project: providing services to taxonomists for standard genome sequencing and annotation.</title>
        <authorList>
            <consortium name="The Broad Institute Genomics Platform"/>
            <consortium name="The Broad Institute Genome Sequencing Center for Infectious Disease"/>
            <person name="Wu L."/>
            <person name="Ma J."/>
        </authorList>
    </citation>
    <scope>NUCLEOTIDE SEQUENCE [LARGE SCALE GENOMIC DNA]</scope>
    <source>
        <strain evidence="3">CGMCC 1.13681</strain>
    </source>
</reference>